<keyword evidence="11" id="KW-0963">Cytoplasm</keyword>
<comment type="PTM">
    <text evidence="11">The Fe-S cluster can be nitrosylated by nitric oxide (NO).</text>
</comment>
<evidence type="ECO:0000256" key="7">
    <source>
        <dbReference type="ARBA" id="ARBA00023015"/>
    </source>
</evidence>
<evidence type="ECO:0000256" key="9">
    <source>
        <dbReference type="ARBA" id="ARBA00023157"/>
    </source>
</evidence>
<evidence type="ECO:0000256" key="1">
    <source>
        <dbReference type="ARBA" id="ARBA00004496"/>
    </source>
</evidence>
<evidence type="ECO:0000256" key="10">
    <source>
        <dbReference type="ARBA" id="ARBA00023163"/>
    </source>
</evidence>
<dbReference type="Pfam" id="PF02467">
    <property type="entry name" value="Whib"/>
    <property type="match status" value="1"/>
</dbReference>
<feature type="binding site" evidence="11">
    <location>
        <position position="34"/>
    </location>
    <ligand>
        <name>[4Fe-4S] cluster</name>
        <dbReference type="ChEBI" id="CHEBI:49883"/>
    </ligand>
</feature>
<keyword evidence="3 11" id="KW-0004">4Fe-4S</keyword>
<comment type="cofactor">
    <cofactor evidence="11">
        <name>[4Fe-4S] cluster</name>
        <dbReference type="ChEBI" id="CHEBI:49883"/>
    </cofactor>
    <text evidence="11">Binds 1 [4Fe-4S] cluster per subunit. Following nitrosylation of the [4Fe-4S] cluster binds 1 [4Fe-8(NO)] cluster per subunit.</text>
</comment>
<comment type="subcellular location">
    <subcellularLocation>
        <location evidence="1 11">Cytoplasm</location>
    </subcellularLocation>
</comment>
<keyword evidence="5 11" id="KW-0408">Iron</keyword>
<keyword evidence="8 11" id="KW-0238">DNA-binding</keyword>
<dbReference type="EMBL" id="JBFPJR010000008">
    <property type="protein sequence ID" value="MEX0427258.1"/>
    <property type="molecule type" value="Genomic_DNA"/>
</dbReference>
<evidence type="ECO:0000256" key="11">
    <source>
        <dbReference type="HAMAP-Rule" id="MF_01479"/>
    </source>
</evidence>
<keyword evidence="14" id="KW-1185">Reference proteome</keyword>
<evidence type="ECO:0000256" key="3">
    <source>
        <dbReference type="ARBA" id="ARBA00022485"/>
    </source>
</evidence>
<proteinExistence type="inferred from homology"/>
<dbReference type="InterPro" id="IPR003482">
    <property type="entry name" value="Whib"/>
</dbReference>
<evidence type="ECO:0000313" key="13">
    <source>
        <dbReference type="EMBL" id="MEX0427258.1"/>
    </source>
</evidence>
<accession>A0ABV3SWN1</accession>
<comment type="PTM">
    <text evidence="11">Upon Fe-S cluster removal intramolecular disulfide bonds are formed.</text>
</comment>
<evidence type="ECO:0000256" key="4">
    <source>
        <dbReference type="ARBA" id="ARBA00022723"/>
    </source>
</evidence>
<comment type="function">
    <text evidence="11">Acts as a transcriptional regulator. Probably redox-responsive. The apo- but not holo-form probably binds DNA.</text>
</comment>
<comment type="similarity">
    <text evidence="2 11">Belongs to the WhiB family.</text>
</comment>
<dbReference type="HAMAP" id="MF_01479">
    <property type="entry name" value="WhiB"/>
    <property type="match status" value="1"/>
</dbReference>
<dbReference type="InterPro" id="IPR034768">
    <property type="entry name" value="4FE4S_WBL"/>
</dbReference>
<evidence type="ECO:0000313" key="14">
    <source>
        <dbReference type="Proteomes" id="UP001556631"/>
    </source>
</evidence>
<evidence type="ECO:0000259" key="12">
    <source>
        <dbReference type="PROSITE" id="PS51674"/>
    </source>
</evidence>
<keyword evidence="7 11" id="KW-0805">Transcription regulation</keyword>
<gene>
    <name evidence="11" type="primary">whiB</name>
    <name evidence="13" type="ORF">AB3X52_06480</name>
</gene>
<keyword evidence="6 11" id="KW-0411">Iron-sulfur</keyword>
<dbReference type="Proteomes" id="UP001556631">
    <property type="component" value="Unassembled WGS sequence"/>
</dbReference>
<evidence type="ECO:0000256" key="5">
    <source>
        <dbReference type="ARBA" id="ARBA00023004"/>
    </source>
</evidence>
<evidence type="ECO:0000256" key="6">
    <source>
        <dbReference type="ARBA" id="ARBA00023014"/>
    </source>
</evidence>
<sequence length="84" mass="9318">MYDAGRRDEIACRTEPELWFAEAPAAVERAKELCRTCPVRSGCLEGALVRREPWGVWGGEIVVDGVVVAHKRGRGRPRKQSVVA</sequence>
<evidence type="ECO:0000256" key="2">
    <source>
        <dbReference type="ARBA" id="ARBA00006597"/>
    </source>
</evidence>
<reference evidence="13 14" key="1">
    <citation type="submission" date="2024-07" db="EMBL/GenBank/DDBJ databases">
        <authorList>
            <person name="Lee S."/>
            <person name="Kang M."/>
        </authorList>
    </citation>
    <scope>NUCLEOTIDE SEQUENCE [LARGE SCALE GENOMIC DNA]</scope>
    <source>
        <strain evidence="13 14">DS6</strain>
    </source>
</reference>
<protein>
    <recommendedName>
        <fullName evidence="11">Transcriptional regulator WhiB</fullName>
    </recommendedName>
</protein>
<dbReference type="PANTHER" id="PTHR38839">
    <property type="entry name" value="TRANSCRIPTIONAL REGULATOR WHID-RELATED"/>
    <property type="match status" value="1"/>
</dbReference>
<feature type="binding site" evidence="11">
    <location>
        <position position="37"/>
    </location>
    <ligand>
        <name>[4Fe-4S] cluster</name>
        <dbReference type="ChEBI" id="CHEBI:49883"/>
    </ligand>
</feature>
<evidence type="ECO:0000256" key="8">
    <source>
        <dbReference type="ARBA" id="ARBA00023125"/>
    </source>
</evidence>
<dbReference type="RefSeq" id="WP_367992464.1">
    <property type="nucleotide sequence ID" value="NZ_JBFPJR010000008.1"/>
</dbReference>
<dbReference type="PANTHER" id="PTHR38839:SF2">
    <property type="entry name" value="TRANSCRIPTIONAL REGULATOR WHIB7-RELATED"/>
    <property type="match status" value="1"/>
</dbReference>
<comment type="caution">
    <text evidence="13">The sequence shown here is derived from an EMBL/GenBank/DDBJ whole genome shotgun (WGS) entry which is preliminary data.</text>
</comment>
<organism evidence="13 14">
    <name type="scientific">Nocardioides eburneus</name>
    <dbReference type="NCBI Taxonomy" id="3231482"/>
    <lineage>
        <taxon>Bacteria</taxon>
        <taxon>Bacillati</taxon>
        <taxon>Actinomycetota</taxon>
        <taxon>Actinomycetes</taxon>
        <taxon>Propionibacteriales</taxon>
        <taxon>Nocardioidaceae</taxon>
        <taxon>Nocardioides</taxon>
    </lineage>
</organism>
<keyword evidence="9 11" id="KW-1015">Disulfide bond</keyword>
<dbReference type="PROSITE" id="PS51674">
    <property type="entry name" value="4FE4S_WBL"/>
    <property type="match status" value="1"/>
</dbReference>
<feature type="binding site" evidence="11">
    <location>
        <position position="43"/>
    </location>
    <ligand>
        <name>[4Fe-4S] cluster</name>
        <dbReference type="ChEBI" id="CHEBI:49883"/>
    </ligand>
</feature>
<keyword evidence="4 11" id="KW-0479">Metal-binding</keyword>
<feature type="binding site" evidence="11">
    <location>
        <position position="12"/>
    </location>
    <ligand>
        <name>[4Fe-4S] cluster</name>
        <dbReference type="ChEBI" id="CHEBI:49883"/>
    </ligand>
</feature>
<keyword evidence="10 11" id="KW-0804">Transcription</keyword>
<name>A0ABV3SWN1_9ACTN</name>
<feature type="domain" description="4Fe-4S Wbl-type" evidence="12">
    <location>
        <begin position="11"/>
        <end position="67"/>
    </location>
</feature>